<keyword evidence="3" id="KW-1185">Reference proteome</keyword>
<dbReference type="Gene3D" id="1.20.1440.60">
    <property type="entry name" value="23S rRNA-intervening sequence"/>
    <property type="match status" value="1"/>
</dbReference>
<sequence>MRSEGEGKKDCLAKMSIALKEARETHYWLRLIQESNAMDEPDIDRLPPACQELVALLSRITLTTRHNLGSHKRASSPNAKNSSFHISHSESSVEHSSSPISHSTFPISHSKTRGGCS</sequence>
<accession>A0AA86MWP4</accession>
<feature type="compositionally biased region" description="Low complexity" evidence="1">
    <location>
        <begin position="94"/>
        <end position="109"/>
    </location>
</feature>
<protein>
    <recommendedName>
        <fullName evidence="4">Four helix bundle protein</fullName>
    </recommendedName>
</protein>
<evidence type="ECO:0008006" key="4">
    <source>
        <dbReference type="Google" id="ProtNLM"/>
    </source>
</evidence>
<dbReference type="InterPro" id="IPR036583">
    <property type="entry name" value="23S_rRNA_IVS_sf"/>
</dbReference>
<evidence type="ECO:0000313" key="3">
    <source>
        <dbReference type="Proteomes" id="UP001179121"/>
    </source>
</evidence>
<gene>
    <name evidence="2" type="ORF">DNFV4_00846</name>
</gene>
<name>A0AA86MWP4_9BACT</name>
<dbReference type="Proteomes" id="UP001179121">
    <property type="component" value="Chromosome"/>
</dbReference>
<dbReference type="KEGG" id="nti:DNFV4_00846"/>
<evidence type="ECO:0000256" key="1">
    <source>
        <dbReference type="SAM" id="MobiDB-lite"/>
    </source>
</evidence>
<organism evidence="2 3">
    <name type="scientific">Nitrospira tepida</name>
    <dbReference type="NCBI Taxonomy" id="2973512"/>
    <lineage>
        <taxon>Bacteria</taxon>
        <taxon>Pseudomonadati</taxon>
        <taxon>Nitrospirota</taxon>
        <taxon>Nitrospiria</taxon>
        <taxon>Nitrospirales</taxon>
        <taxon>Nitrospiraceae</taxon>
        <taxon>Nitrospira</taxon>
    </lineage>
</organism>
<dbReference type="EMBL" id="OX365700">
    <property type="protein sequence ID" value="CAI4030418.1"/>
    <property type="molecule type" value="Genomic_DNA"/>
</dbReference>
<proteinExistence type="predicted"/>
<dbReference type="AlphaFoldDB" id="A0AA86MWP4"/>
<evidence type="ECO:0000313" key="2">
    <source>
        <dbReference type="EMBL" id="CAI4030418.1"/>
    </source>
</evidence>
<feature type="region of interest" description="Disordered" evidence="1">
    <location>
        <begin position="66"/>
        <end position="117"/>
    </location>
</feature>
<dbReference type="SUPFAM" id="SSF158446">
    <property type="entry name" value="IVS-encoded protein-like"/>
    <property type="match status" value="1"/>
</dbReference>
<dbReference type="InterPro" id="IPR012657">
    <property type="entry name" value="23S_rRNA-intervening_sequence"/>
</dbReference>
<reference evidence="2" key="1">
    <citation type="submission" date="2022-10" db="EMBL/GenBank/DDBJ databases">
        <authorList>
            <person name="Koch H."/>
        </authorList>
    </citation>
    <scope>NUCLEOTIDE SEQUENCE</scope>
    <source>
        <strain evidence="2">DNF</strain>
    </source>
</reference>
<dbReference type="NCBIfam" id="TIGR02436">
    <property type="entry name" value="four helix bundle protein"/>
    <property type="match status" value="1"/>
</dbReference>